<keyword evidence="1" id="KW-1133">Transmembrane helix</keyword>
<evidence type="ECO:0000256" key="1">
    <source>
        <dbReference type="SAM" id="Phobius"/>
    </source>
</evidence>
<dbReference type="Proteomes" id="UP001138894">
    <property type="component" value="Unassembled WGS sequence"/>
</dbReference>
<feature type="transmembrane region" description="Helical" evidence="1">
    <location>
        <begin position="46"/>
        <end position="65"/>
    </location>
</feature>
<reference evidence="2" key="1">
    <citation type="submission" date="2021-04" db="EMBL/GenBank/DDBJ databases">
        <authorList>
            <person name="Pira H."/>
            <person name="Risdian C."/>
            <person name="Wink J."/>
        </authorList>
    </citation>
    <scope>NUCLEOTIDE SEQUENCE</scope>
    <source>
        <strain evidence="2">WHY3</strain>
    </source>
</reference>
<keyword evidence="1" id="KW-0472">Membrane</keyword>
<protein>
    <submittedName>
        <fullName evidence="2">Uncharacterized protein</fullName>
    </submittedName>
</protein>
<sequence>MRIFKEQQRFNQIWIIALMTISILIIIGIIISEYINDPNSFSPMELVLLIGSLMLISGFIFLLTLTSRIDEKGIHYKFFPLHWKFKSIEWNDINKAYVRHYDAINEYGGWGFKGGWLWKKSKGRAINVSGNLGIQLELKNGKKLLIGTQKKEEAERILATYKEKTINNG</sequence>
<dbReference type="RefSeq" id="WP_218547725.1">
    <property type="nucleotide sequence ID" value="NZ_JAGSPD010000017.1"/>
</dbReference>
<dbReference type="EMBL" id="JAGSPD010000017">
    <property type="protein sequence ID" value="MBV7270534.1"/>
    <property type="molecule type" value="Genomic_DNA"/>
</dbReference>
<evidence type="ECO:0000313" key="3">
    <source>
        <dbReference type="Proteomes" id="UP001138894"/>
    </source>
</evidence>
<feature type="transmembrane region" description="Helical" evidence="1">
    <location>
        <begin position="12"/>
        <end position="34"/>
    </location>
</feature>
<evidence type="ECO:0000313" key="2">
    <source>
        <dbReference type="EMBL" id="MBV7270534.1"/>
    </source>
</evidence>
<gene>
    <name evidence="2" type="ORF">KCG49_15200</name>
</gene>
<name>A0A9X1JR57_9FLAO</name>
<proteinExistence type="predicted"/>
<keyword evidence="3" id="KW-1185">Reference proteome</keyword>
<comment type="caution">
    <text evidence="2">The sequence shown here is derived from an EMBL/GenBank/DDBJ whole genome shotgun (WGS) entry which is preliminary data.</text>
</comment>
<accession>A0A9X1JR57</accession>
<dbReference type="AlphaFoldDB" id="A0A9X1JR57"/>
<keyword evidence="1" id="KW-0812">Transmembrane</keyword>
<organism evidence="2 3">
    <name type="scientific">Winogradskyella luteola</name>
    <dbReference type="NCBI Taxonomy" id="2828330"/>
    <lineage>
        <taxon>Bacteria</taxon>
        <taxon>Pseudomonadati</taxon>
        <taxon>Bacteroidota</taxon>
        <taxon>Flavobacteriia</taxon>
        <taxon>Flavobacteriales</taxon>
        <taxon>Flavobacteriaceae</taxon>
        <taxon>Winogradskyella</taxon>
    </lineage>
</organism>